<dbReference type="AlphaFoldDB" id="A0A0H3FPI4"/>
<keyword evidence="2" id="KW-1185">Reference proteome</keyword>
<sequence>MKELTANEMEYISGAGIIDLPCALVDFTIQSALGLVAAGINAGMILASSALETTIDLVSNILGGSPSSLGSILTDHINSLLYAESGVWSNFVYNAATDWGGVVDALQS</sequence>
<proteinExistence type="predicted"/>
<accession>A0A0H3FPI4</accession>
<protein>
    <submittedName>
        <fullName evidence="1">Uncharacterized protein</fullName>
    </submittedName>
</protein>
<name>A0A0H3FPI4_KLEAK</name>
<organism evidence="1 2">
    <name type="scientific">Klebsiella aerogenes (strain ATCC 13048 / DSM 30053 / CCUG 1429 / JCM 1235 / KCTC 2190 / NBRC 13534 / NCIMB 10102 / NCTC 10006 / CDC 819-56)</name>
    <name type="common">Enterobacter aerogenes</name>
    <dbReference type="NCBI Taxonomy" id="1028307"/>
    <lineage>
        <taxon>Bacteria</taxon>
        <taxon>Pseudomonadati</taxon>
        <taxon>Pseudomonadota</taxon>
        <taxon>Gammaproteobacteria</taxon>
        <taxon>Enterobacterales</taxon>
        <taxon>Enterobacteriaceae</taxon>
        <taxon>Klebsiella/Raoultella group</taxon>
        <taxon>Klebsiella</taxon>
    </lineage>
</organism>
<dbReference type="PATRIC" id="fig|1028307.3.peg.2533"/>
<dbReference type="GeneID" id="93310721"/>
<dbReference type="OrthoDB" id="6549049at2"/>
<dbReference type="RefSeq" id="WP_015367964.1">
    <property type="nucleotide sequence ID" value="NC_015663.1"/>
</dbReference>
<gene>
    <name evidence="1" type="ordered locus">EAE_12695</name>
</gene>
<reference evidence="1 2" key="1">
    <citation type="journal article" date="2012" name="J. Bacteriol.">
        <title>Complete genome sequence of Enterobacter aerogenes KCTC 2190.</title>
        <authorList>
            <person name="Shin S.H."/>
            <person name="Kim S."/>
            <person name="Kim J.Y."/>
            <person name="Lee S."/>
            <person name="Um Y."/>
            <person name="Oh M.K."/>
            <person name="Kim Y.R."/>
            <person name="Lee J."/>
            <person name="Yang K.S."/>
        </authorList>
    </citation>
    <scope>NUCLEOTIDE SEQUENCE [LARGE SCALE GENOMIC DNA]</scope>
    <source>
        <strain evidence="1 2">KCTC 2190</strain>
    </source>
</reference>
<dbReference type="EMBL" id="CP002824">
    <property type="protein sequence ID" value="AEG97453.1"/>
    <property type="molecule type" value="Genomic_DNA"/>
</dbReference>
<evidence type="ECO:0000313" key="2">
    <source>
        <dbReference type="Proteomes" id="UP000008881"/>
    </source>
</evidence>
<evidence type="ECO:0000313" key="1">
    <source>
        <dbReference type="EMBL" id="AEG97453.1"/>
    </source>
</evidence>
<dbReference type="KEGG" id="eae:EAE_12695"/>
<dbReference type="HOGENOM" id="CLU_2193454_0_0_6"/>
<dbReference type="Proteomes" id="UP000008881">
    <property type="component" value="Chromosome"/>
</dbReference>